<dbReference type="InterPro" id="IPR039794">
    <property type="entry name" value="Gtb1-like"/>
</dbReference>
<proteinExistence type="predicted"/>
<keyword evidence="3" id="KW-0256">Endoplasmic reticulum</keyword>
<dbReference type="GO" id="GO:0006491">
    <property type="term" value="P:N-glycan processing"/>
    <property type="evidence" value="ECO:0007669"/>
    <property type="project" value="TreeGrafter"/>
</dbReference>
<dbReference type="AlphaFoldDB" id="A0A034WM66"/>
<evidence type="ECO:0000256" key="7">
    <source>
        <dbReference type="SAM" id="MobiDB-lite"/>
    </source>
</evidence>
<dbReference type="Pfam" id="PF12999">
    <property type="entry name" value="PRKCSH-like"/>
    <property type="match status" value="1"/>
</dbReference>
<gene>
    <name evidence="10" type="primary">GLU2B</name>
    <name evidence="12" type="synonym">LOC105225131</name>
</gene>
<keyword evidence="4" id="KW-0106">Calcium</keyword>
<evidence type="ECO:0000259" key="9">
    <source>
        <dbReference type="PROSITE" id="PS51914"/>
    </source>
</evidence>
<dbReference type="SUPFAM" id="SSF47473">
    <property type="entry name" value="EF-hand"/>
    <property type="match status" value="1"/>
</dbReference>
<evidence type="ECO:0000256" key="8">
    <source>
        <dbReference type="SAM" id="SignalP"/>
    </source>
</evidence>
<dbReference type="GO" id="GO:0017177">
    <property type="term" value="C:glucosidase II complex"/>
    <property type="evidence" value="ECO:0007669"/>
    <property type="project" value="TreeGrafter"/>
</dbReference>
<dbReference type="OrthoDB" id="28322at2759"/>
<organism evidence="10">
    <name type="scientific">Bactrocera dorsalis</name>
    <name type="common">Oriental fruit fly</name>
    <name type="synonym">Dacus dorsalis</name>
    <dbReference type="NCBI Taxonomy" id="27457"/>
    <lineage>
        <taxon>Eukaryota</taxon>
        <taxon>Metazoa</taxon>
        <taxon>Ecdysozoa</taxon>
        <taxon>Arthropoda</taxon>
        <taxon>Hexapoda</taxon>
        <taxon>Insecta</taxon>
        <taxon>Pterygota</taxon>
        <taxon>Neoptera</taxon>
        <taxon>Endopterygota</taxon>
        <taxon>Diptera</taxon>
        <taxon>Brachycera</taxon>
        <taxon>Muscomorpha</taxon>
        <taxon>Tephritoidea</taxon>
        <taxon>Tephritidae</taxon>
        <taxon>Bactrocera</taxon>
        <taxon>Bactrocera</taxon>
    </lineage>
</organism>
<dbReference type="InterPro" id="IPR036607">
    <property type="entry name" value="PRKCSH"/>
</dbReference>
<reference evidence="10" key="1">
    <citation type="journal article" date="2014" name="BMC Genomics">
        <title>Characterizing the developmental transcriptome of the oriental fruit fly, Bactrocera dorsalis (Diptera: Tephritidae) through comparative genomic analysis with Drosophila melanogaster utilizing modENCODE datasets.</title>
        <authorList>
            <person name="Geib S.M."/>
            <person name="Calla B."/>
            <person name="Hall B."/>
            <person name="Hou S."/>
            <person name="Manoukis N.C."/>
        </authorList>
    </citation>
    <scope>NUCLEOTIDE SEQUENCE</scope>
    <source>
        <strain evidence="10">Punador</strain>
    </source>
</reference>
<dbReference type="OMA" id="YENGQHC"/>
<dbReference type="PANTHER" id="PTHR12630">
    <property type="entry name" value="N-LINKED OLIGOSACCHARIDE PROCESSING"/>
    <property type="match status" value="1"/>
</dbReference>
<keyword evidence="11" id="KW-1185">Reference proteome</keyword>
<evidence type="ECO:0000256" key="3">
    <source>
        <dbReference type="ARBA" id="ARBA00022824"/>
    </source>
</evidence>
<dbReference type="InterPro" id="IPR028146">
    <property type="entry name" value="PRKCSH_N"/>
</dbReference>
<evidence type="ECO:0000256" key="6">
    <source>
        <dbReference type="SAM" id="Coils"/>
    </source>
</evidence>
<accession>A0A034WM66</accession>
<name>A0A034WM66_BACDO</name>
<reference evidence="12" key="2">
    <citation type="submission" date="2025-04" db="UniProtKB">
        <authorList>
            <consortium name="RefSeq"/>
        </authorList>
    </citation>
    <scope>IDENTIFICATION</scope>
    <source>
        <strain evidence="12">Punador</strain>
    </source>
</reference>
<keyword evidence="2 8" id="KW-0732">Signal</keyword>
<evidence type="ECO:0000313" key="11">
    <source>
        <dbReference type="Proteomes" id="UP001652620"/>
    </source>
</evidence>
<dbReference type="InterPro" id="IPR018247">
    <property type="entry name" value="EF_Hand_1_Ca_BS"/>
</dbReference>
<reference evidence="11" key="3">
    <citation type="submission" date="2025-05" db="UniProtKB">
        <authorList>
            <consortium name="RefSeq"/>
        </authorList>
    </citation>
    <scope>NUCLEOTIDE SEQUENCE [LARGE SCALE GENOMIC DNA]</scope>
</reference>
<feature type="coiled-coil region" evidence="6">
    <location>
        <begin position="391"/>
        <end position="418"/>
    </location>
</feature>
<dbReference type="RefSeq" id="XP_011201772.1">
    <property type="nucleotide sequence ID" value="XM_011203470.3"/>
</dbReference>
<sequence>MYQLGLKSLQLQLLLLAIIVTLSVADVPRPVGVPLYKASLYAPRSDKSWVCLDSKKTIRHTQINDDFCDCEDGSDEPGTSACPNAVFNCENVGFRQQDIQSSRVNDGICDCCDGSDEWEDGGNKCANTCLELGRAEEEIKRSLADLHKRGSEKRAELISKGKQMRTEREARHKVLQQRRNEQEAIKAEKEQLKKNAEAAEAEALEIYKEQQREKDAAAAEAAKSQEDSQTMRYESEAAFIKYDTNKDGFVEVTELMVDMTLDRDRNGIVTVEEAKYFLDERDRIDLDSFYDLSWPRIKPLKMLAEGIFKPPTVEDVEHPEEDEGEEEGQTGPTGSDQLPIEEGREQEGAYGEEDLYEDEEGEADVGVGSVADATHPEPDYDPETKHLIDLANEARNAYSEAEQKVREIENEIRDIQDQTSKDYGLNEEYAALDGECFTFEDREYLYTFCPFERASQKQRSSGHETNLGSYEQWIGEGDKKYQKQKYAHGTACWNGPQRLTIVDFKCGLENAIKSVAEPNRCEYNYVFETPAACDGVVADDTRQRDEL</sequence>
<evidence type="ECO:0000256" key="5">
    <source>
        <dbReference type="ARBA" id="ARBA00023157"/>
    </source>
</evidence>
<evidence type="ECO:0000313" key="10">
    <source>
        <dbReference type="EMBL" id="JAC54878.1"/>
    </source>
</evidence>
<dbReference type="InterPro" id="IPR009011">
    <property type="entry name" value="Man6P_isomerase_rcpt-bd_dom_sf"/>
</dbReference>
<feature type="chain" id="PRO_5044537547" description="Glucosidase 2 subunit beta" evidence="8">
    <location>
        <begin position="26"/>
        <end position="547"/>
    </location>
</feature>
<evidence type="ECO:0000256" key="2">
    <source>
        <dbReference type="ARBA" id="ARBA00022729"/>
    </source>
</evidence>
<dbReference type="PROSITE" id="PS00018">
    <property type="entry name" value="EF_HAND_1"/>
    <property type="match status" value="1"/>
</dbReference>
<feature type="domain" description="MRH" evidence="9">
    <location>
        <begin position="434"/>
        <end position="535"/>
    </location>
</feature>
<evidence type="ECO:0000256" key="1">
    <source>
        <dbReference type="ARBA" id="ARBA00022387"/>
    </source>
</evidence>
<protein>
    <recommendedName>
        <fullName evidence="1">Glucosidase 2 subunit beta</fullName>
    </recommendedName>
</protein>
<dbReference type="PROSITE" id="PS51914">
    <property type="entry name" value="MRH"/>
    <property type="match status" value="1"/>
</dbReference>
<keyword evidence="6" id="KW-0175">Coiled coil</keyword>
<feature type="region of interest" description="Disordered" evidence="7">
    <location>
        <begin position="311"/>
        <end position="340"/>
    </location>
</feature>
<feature type="compositionally biased region" description="Acidic residues" evidence="7">
    <location>
        <begin position="317"/>
        <end position="328"/>
    </location>
</feature>
<dbReference type="Gene3D" id="2.70.130.10">
    <property type="entry name" value="Mannose-6-phosphate receptor binding domain"/>
    <property type="match status" value="1"/>
</dbReference>
<dbReference type="InterPro" id="IPR044865">
    <property type="entry name" value="MRH_dom"/>
</dbReference>
<dbReference type="KEGG" id="bdr:105225131"/>
<keyword evidence="5" id="KW-1015">Disulfide bond</keyword>
<dbReference type="Pfam" id="PF13015">
    <property type="entry name" value="PRKCSH_1"/>
    <property type="match status" value="1"/>
</dbReference>
<dbReference type="SUPFAM" id="SSF50911">
    <property type="entry name" value="Mannose 6-phosphate receptor domain"/>
    <property type="match status" value="1"/>
</dbReference>
<dbReference type="EMBL" id="GAKP01004074">
    <property type="protein sequence ID" value="JAC54878.1"/>
    <property type="molecule type" value="Transcribed_RNA"/>
</dbReference>
<evidence type="ECO:0000313" key="12">
    <source>
        <dbReference type="RefSeq" id="XP_011201772.1"/>
    </source>
</evidence>
<dbReference type="PANTHER" id="PTHR12630:SF1">
    <property type="entry name" value="GLUCOSIDASE 2 SUBUNIT BETA"/>
    <property type="match status" value="1"/>
</dbReference>
<dbReference type="Proteomes" id="UP001652620">
    <property type="component" value="Chromosome 1"/>
</dbReference>
<feature type="coiled-coil region" evidence="6">
    <location>
        <begin position="171"/>
        <end position="227"/>
    </location>
</feature>
<dbReference type="InterPro" id="IPR011992">
    <property type="entry name" value="EF-hand-dom_pair"/>
</dbReference>
<evidence type="ECO:0000256" key="4">
    <source>
        <dbReference type="ARBA" id="ARBA00022837"/>
    </source>
</evidence>
<feature type="signal peptide" evidence="8">
    <location>
        <begin position="1"/>
        <end position="25"/>
    </location>
</feature>